<evidence type="ECO:0000256" key="3">
    <source>
        <dbReference type="PIRSR" id="PIRSR605511-2"/>
    </source>
</evidence>
<dbReference type="AlphaFoldDB" id="A0A433XFF4"/>
<dbReference type="InterPro" id="IPR005511">
    <property type="entry name" value="SMP-30"/>
</dbReference>
<evidence type="ECO:0000256" key="1">
    <source>
        <dbReference type="ARBA" id="ARBA00008853"/>
    </source>
</evidence>
<sequence length="289" mass="31558">MPVAIETITDTRTVLGESPVWSGQENALYWIDIPGKALFRLDMSEAAPRRWDLPTEPGSIGLFANGDILIALRTGIVRFVQATGAMTPLAAPDYDQARLRFNDGRPDRRGRFWVSTIDESRQHADARLYRYADGALDTLHEGGITVGNGLAFSPDDKWLYFCDTPSRRIWRFAFDIETGTIRDQTVFADIEEGLGRPDGAAIDAEGCYWSALIDGIGRFTPEGRLDRHIEIPAGRITMCAFGGTGLDTLFLTTASPGAVQLPREPGPLAGRLLAIRPGVSGLPEPRVAG</sequence>
<organism evidence="5 6">
    <name type="scientific">Arsenicitalea aurantiaca</name>
    <dbReference type="NCBI Taxonomy" id="1783274"/>
    <lineage>
        <taxon>Bacteria</taxon>
        <taxon>Pseudomonadati</taxon>
        <taxon>Pseudomonadota</taxon>
        <taxon>Alphaproteobacteria</taxon>
        <taxon>Hyphomicrobiales</taxon>
        <taxon>Devosiaceae</taxon>
        <taxon>Arsenicitalea</taxon>
    </lineage>
</organism>
<dbReference type="InterPro" id="IPR013658">
    <property type="entry name" value="SGL"/>
</dbReference>
<keyword evidence="3" id="KW-0862">Zinc</keyword>
<feature type="active site" description="Proton donor/acceptor" evidence="2">
    <location>
        <position position="198"/>
    </location>
</feature>
<feature type="binding site" evidence="3">
    <location>
        <position position="198"/>
    </location>
    <ligand>
        <name>a divalent metal cation</name>
        <dbReference type="ChEBI" id="CHEBI:60240"/>
    </ligand>
</feature>
<feature type="binding site" evidence="3">
    <location>
        <position position="102"/>
    </location>
    <ligand>
        <name>substrate</name>
    </ligand>
</feature>
<evidence type="ECO:0000259" key="4">
    <source>
        <dbReference type="Pfam" id="PF08450"/>
    </source>
</evidence>
<accession>A0A433XFF4</accession>
<reference evidence="5 6" key="1">
    <citation type="journal article" date="2016" name="Int. J. Syst. Evol. Microbiol.">
        <title>Arsenicitalea aurantiaca gen. nov., sp. nov., a new member of the family Hyphomicrobiaceae, isolated from high-arsenic sediment.</title>
        <authorList>
            <person name="Mu Y."/>
            <person name="Zhou L."/>
            <person name="Zeng X.C."/>
            <person name="Liu L."/>
            <person name="Pan Y."/>
            <person name="Chen X."/>
            <person name="Wang J."/>
            <person name="Li S."/>
            <person name="Li W.J."/>
            <person name="Wang Y."/>
        </authorList>
    </citation>
    <scope>NUCLEOTIDE SEQUENCE [LARGE SCALE GENOMIC DNA]</scope>
    <source>
        <strain evidence="5 6">42-50</strain>
    </source>
</reference>
<name>A0A433XFF4_9HYPH</name>
<dbReference type="Pfam" id="PF08450">
    <property type="entry name" value="SGL"/>
    <property type="match status" value="1"/>
</dbReference>
<proteinExistence type="inferred from homology"/>
<dbReference type="OrthoDB" id="2633250at2"/>
<evidence type="ECO:0000256" key="2">
    <source>
        <dbReference type="PIRSR" id="PIRSR605511-1"/>
    </source>
</evidence>
<dbReference type="RefSeq" id="WP_127187743.1">
    <property type="nucleotide sequence ID" value="NZ_RZNJ01000002.1"/>
</dbReference>
<dbReference type="GO" id="GO:0004341">
    <property type="term" value="F:gluconolactonase activity"/>
    <property type="evidence" value="ECO:0007669"/>
    <property type="project" value="TreeGrafter"/>
</dbReference>
<feature type="domain" description="SMP-30/Gluconolactonase/LRE-like region" evidence="4">
    <location>
        <begin position="15"/>
        <end position="254"/>
    </location>
</feature>
<dbReference type="GO" id="GO:0019853">
    <property type="term" value="P:L-ascorbic acid biosynthetic process"/>
    <property type="evidence" value="ECO:0007669"/>
    <property type="project" value="TreeGrafter"/>
</dbReference>
<comment type="cofactor">
    <cofactor evidence="3">
        <name>Zn(2+)</name>
        <dbReference type="ChEBI" id="CHEBI:29105"/>
    </cofactor>
    <text evidence="3">Binds 1 divalent metal cation per subunit.</text>
</comment>
<keyword evidence="3" id="KW-0479">Metal-binding</keyword>
<dbReference type="EMBL" id="RZNJ01000002">
    <property type="protein sequence ID" value="RUT32786.1"/>
    <property type="molecule type" value="Genomic_DNA"/>
</dbReference>
<dbReference type="GO" id="GO:0005509">
    <property type="term" value="F:calcium ion binding"/>
    <property type="evidence" value="ECO:0007669"/>
    <property type="project" value="TreeGrafter"/>
</dbReference>
<evidence type="ECO:0000313" key="6">
    <source>
        <dbReference type="Proteomes" id="UP000281547"/>
    </source>
</evidence>
<dbReference type="PRINTS" id="PR01790">
    <property type="entry name" value="SMP30FAMILY"/>
</dbReference>
<feature type="binding site" evidence="3">
    <location>
        <position position="148"/>
    </location>
    <ligand>
        <name>a divalent metal cation</name>
        <dbReference type="ChEBI" id="CHEBI:60240"/>
    </ligand>
</feature>
<dbReference type="Gene3D" id="2.120.10.30">
    <property type="entry name" value="TolB, C-terminal domain"/>
    <property type="match status" value="1"/>
</dbReference>
<protein>
    <submittedName>
        <fullName evidence="5">SMP-30/gluconolactonase/LRE family protein</fullName>
    </submittedName>
</protein>
<gene>
    <name evidence="5" type="ORF">EMQ25_06485</name>
</gene>
<comment type="similarity">
    <text evidence="1">Belongs to the SMP-30/CGR1 family.</text>
</comment>
<keyword evidence="6" id="KW-1185">Reference proteome</keyword>
<dbReference type="PANTHER" id="PTHR10907:SF47">
    <property type="entry name" value="REGUCALCIN"/>
    <property type="match status" value="1"/>
</dbReference>
<feature type="binding site" evidence="3">
    <location>
        <position position="17"/>
    </location>
    <ligand>
        <name>a divalent metal cation</name>
        <dbReference type="ChEBI" id="CHEBI:60240"/>
    </ligand>
</feature>
<dbReference type="InterPro" id="IPR011042">
    <property type="entry name" value="6-blade_b-propeller_TolB-like"/>
</dbReference>
<evidence type="ECO:0000313" key="5">
    <source>
        <dbReference type="EMBL" id="RUT32786.1"/>
    </source>
</evidence>
<comment type="caution">
    <text evidence="5">The sequence shown here is derived from an EMBL/GenBank/DDBJ whole genome shotgun (WGS) entry which is preliminary data.</text>
</comment>
<dbReference type="PANTHER" id="PTHR10907">
    <property type="entry name" value="REGUCALCIN"/>
    <property type="match status" value="1"/>
</dbReference>
<dbReference type="Proteomes" id="UP000281547">
    <property type="component" value="Unassembled WGS sequence"/>
</dbReference>
<dbReference type="SUPFAM" id="SSF63829">
    <property type="entry name" value="Calcium-dependent phosphotriesterase"/>
    <property type="match status" value="1"/>
</dbReference>
<feature type="binding site" evidence="3">
    <location>
        <position position="100"/>
    </location>
    <ligand>
        <name>substrate</name>
    </ligand>
</feature>